<dbReference type="PANTHER" id="PTHR43606:SF2">
    <property type="entry name" value="ALKALINE PHOSPHATASE FAMILY PROTEIN (AFU_ORTHOLOGUE AFUA_5G03860)"/>
    <property type="match status" value="1"/>
</dbReference>
<reference evidence="3 4" key="1">
    <citation type="journal article" date="2010" name="J. Bacteriol.">
        <title>Completed genome sequence of the anaerobic iron-oxidizing bacterium Acidovorax ebreus strain TPSY.</title>
        <authorList>
            <person name="Byrne-Bailey K.G."/>
            <person name="Weber K.A."/>
            <person name="Chair A.H."/>
            <person name="Bose S."/>
            <person name="Knox T."/>
            <person name="Spanbauer T.L."/>
            <person name="Chertkov O."/>
            <person name="Coates J.D."/>
        </authorList>
    </citation>
    <scope>NUCLEOTIDE SEQUENCE [LARGE SCALE GENOMIC DNA]</scope>
    <source>
        <strain evidence="3 4">TPSY</strain>
    </source>
</reference>
<evidence type="ECO:0000259" key="2">
    <source>
        <dbReference type="Pfam" id="PF16655"/>
    </source>
</evidence>
<evidence type="ECO:0000259" key="1">
    <source>
        <dbReference type="Pfam" id="PF09423"/>
    </source>
</evidence>
<dbReference type="InterPro" id="IPR032093">
    <property type="entry name" value="PhoD_N"/>
</dbReference>
<dbReference type="InterPro" id="IPR038607">
    <property type="entry name" value="PhoD-like_sf"/>
</dbReference>
<dbReference type="KEGG" id="dia:Dtpsy_2905"/>
<dbReference type="InterPro" id="IPR052900">
    <property type="entry name" value="Phospholipid_Metab_Enz"/>
</dbReference>
<feature type="domain" description="PhoD-like phosphatase metallophosphatase" evidence="1">
    <location>
        <begin position="186"/>
        <end position="574"/>
    </location>
</feature>
<dbReference type="CDD" id="cd07389">
    <property type="entry name" value="MPP_PhoD"/>
    <property type="match status" value="1"/>
</dbReference>
<dbReference type="GO" id="GO:0004035">
    <property type="term" value="F:alkaline phosphatase activity"/>
    <property type="evidence" value="ECO:0007669"/>
    <property type="project" value="UniProtKB-EC"/>
</dbReference>
<dbReference type="Proteomes" id="UP000000450">
    <property type="component" value="Chromosome"/>
</dbReference>
<dbReference type="Gene3D" id="2.60.40.380">
    <property type="entry name" value="Purple acid phosphatase-like, N-terminal"/>
    <property type="match status" value="1"/>
</dbReference>
<dbReference type="PANTHER" id="PTHR43606">
    <property type="entry name" value="PHOSPHATASE, PUTATIVE (AFU_ORTHOLOGUE AFUA_6G08710)-RELATED"/>
    <property type="match status" value="1"/>
</dbReference>
<protein>
    <submittedName>
        <fullName evidence="3">Alkaline phosphatase</fullName>
        <ecNumber evidence="3">3.1.3.1</ecNumber>
    </submittedName>
</protein>
<dbReference type="SUPFAM" id="SSF56300">
    <property type="entry name" value="Metallo-dependent phosphatases"/>
    <property type="match status" value="1"/>
</dbReference>
<dbReference type="InterPro" id="IPR029052">
    <property type="entry name" value="Metallo-depent_PP-like"/>
</dbReference>
<proteinExistence type="predicted"/>
<gene>
    <name evidence="3" type="ordered locus">Dtpsy_2905</name>
</gene>
<feature type="domain" description="Phospholipase D N-terminal" evidence="2">
    <location>
        <begin position="85"/>
        <end position="175"/>
    </location>
</feature>
<keyword evidence="3" id="KW-0378">Hydrolase</keyword>
<dbReference type="Pfam" id="PF09423">
    <property type="entry name" value="PhoD"/>
    <property type="match status" value="1"/>
</dbReference>
<dbReference type="InterPro" id="IPR018946">
    <property type="entry name" value="PhoD-like_MPP"/>
</dbReference>
<dbReference type="EMBL" id="CP001392">
    <property type="protein sequence ID" value="ACM34339.1"/>
    <property type="molecule type" value="Genomic_DNA"/>
</dbReference>
<organism evidence="3 4">
    <name type="scientific">Acidovorax ebreus (strain TPSY)</name>
    <name type="common">Diaphorobacter sp. (strain TPSY)</name>
    <dbReference type="NCBI Taxonomy" id="535289"/>
    <lineage>
        <taxon>Bacteria</taxon>
        <taxon>Pseudomonadati</taxon>
        <taxon>Pseudomonadota</taxon>
        <taxon>Betaproteobacteria</taxon>
        <taxon>Burkholderiales</taxon>
        <taxon>Comamonadaceae</taxon>
        <taxon>Diaphorobacter</taxon>
    </lineage>
</organism>
<dbReference type="Gene3D" id="3.60.21.70">
    <property type="entry name" value="PhoD-like phosphatase"/>
    <property type="match status" value="1"/>
</dbReference>
<evidence type="ECO:0000313" key="3">
    <source>
        <dbReference type="EMBL" id="ACM34339.1"/>
    </source>
</evidence>
<evidence type="ECO:0000313" key="4">
    <source>
        <dbReference type="Proteomes" id="UP000000450"/>
    </source>
</evidence>
<name>A0A9J9Q884_ACIET</name>
<dbReference type="AlphaFoldDB" id="A0A9J9Q884"/>
<keyword evidence="4" id="KW-1185">Reference proteome</keyword>
<dbReference type="EC" id="3.1.3.1" evidence="3"/>
<accession>A0A9J9Q884</accession>
<sequence>MKPSSLAASLGGFITFHPPAMQRHDDSKPLTNLLQAAHASTPLAADGGRRRFVRQITLGAAALGTLPLAACGGGDDDAPAVQFAHGVASGDPLADRVMLWTRVTPPADFSAEIPVQWEVASDAAFASIVARGEVRTSATRDYTVKVDATGLKPATAYHYRFKAFEATSPTGRTRTLPTGSVAQVKLAVFSCANYPAGYFNVYADAARRGDLDATVHLGDYLYEYGQGGYASGNAAALSRLSQPANEILSLADYRTRHAQYRTDADLQALHAAAPMIAVWDDHEIANDTWMNGAENHQAAEGSFAARKAVALQAYHEWMPTRNAQPDVIYRSFAFGNLLALHMLDTRVVGRDAQVDYAAFFKPGGFDAAGFTAAVGNPARQLLGTAQTQWLQQQMAASSATWQMLGQQVLMGRMNIPAPILMETLQPGSGVTVSRYAAIVAKARTAPATLTPEEQAILAQPSIPYNLDAWDGYQAARETVLGMARAMNKNLVVLAGDTHNAWASELNDMNGNPVGVEFATSSVSSPGFEEYLPNENPATLSAALLQLVEPLKYCDTARRGYMVVTATATECRAQWVYVNTITSRQFTTSAETTLAVQAGTPGRLLKV</sequence>
<dbReference type="Pfam" id="PF16655">
    <property type="entry name" value="PhoD_N"/>
    <property type="match status" value="1"/>
</dbReference>